<keyword evidence="2" id="KW-1185">Reference proteome</keyword>
<reference evidence="1 2" key="1">
    <citation type="submission" date="2014-11" db="EMBL/GenBank/DDBJ databases">
        <title>Genetic blueprint of the zoonotic pathogen Toxocara canis.</title>
        <authorList>
            <person name="Zhu X.-Q."/>
            <person name="Korhonen P.K."/>
            <person name="Cai H."/>
            <person name="Young N.D."/>
            <person name="Nejsum P."/>
            <person name="von Samson-Himmelstjerna G."/>
            <person name="Boag P.R."/>
            <person name="Tan P."/>
            <person name="Li Q."/>
            <person name="Min J."/>
            <person name="Yang Y."/>
            <person name="Wang X."/>
            <person name="Fang X."/>
            <person name="Hall R.S."/>
            <person name="Hofmann A."/>
            <person name="Sternberg P.W."/>
            <person name="Jex A.R."/>
            <person name="Gasser R.B."/>
        </authorList>
    </citation>
    <scope>NUCLEOTIDE SEQUENCE [LARGE SCALE GENOMIC DNA]</scope>
    <source>
        <strain evidence="1">PN_DK_2014</strain>
    </source>
</reference>
<sequence length="113" mass="12338">MFVFLSERISETDKFLLIKAGHVNDIARVYIPAGTVVPCDYGLCVNGGLKRERVCRNGIPISRVLIMASVVVVNALFCVGSTCGASQFTLAFHRGGLFPCTSKQWLVSQEVRS</sequence>
<gene>
    <name evidence="1" type="ORF">Tcan_00337</name>
</gene>
<proteinExistence type="predicted"/>
<evidence type="ECO:0000313" key="1">
    <source>
        <dbReference type="EMBL" id="KHN71448.1"/>
    </source>
</evidence>
<accession>A0A0B2UPY0</accession>
<dbReference type="EMBL" id="JPKZ01022203">
    <property type="protein sequence ID" value="KHN71448.1"/>
    <property type="molecule type" value="Genomic_DNA"/>
</dbReference>
<dbReference type="Proteomes" id="UP000031036">
    <property type="component" value="Unassembled WGS sequence"/>
</dbReference>
<comment type="caution">
    <text evidence="1">The sequence shown here is derived from an EMBL/GenBank/DDBJ whole genome shotgun (WGS) entry which is preliminary data.</text>
</comment>
<dbReference type="AlphaFoldDB" id="A0A0B2UPY0"/>
<protein>
    <submittedName>
        <fullName evidence="1">Uncharacterized protein</fullName>
    </submittedName>
</protein>
<name>A0A0B2UPY0_TOXCA</name>
<organism evidence="1 2">
    <name type="scientific">Toxocara canis</name>
    <name type="common">Canine roundworm</name>
    <dbReference type="NCBI Taxonomy" id="6265"/>
    <lineage>
        <taxon>Eukaryota</taxon>
        <taxon>Metazoa</taxon>
        <taxon>Ecdysozoa</taxon>
        <taxon>Nematoda</taxon>
        <taxon>Chromadorea</taxon>
        <taxon>Rhabditida</taxon>
        <taxon>Spirurina</taxon>
        <taxon>Ascaridomorpha</taxon>
        <taxon>Ascaridoidea</taxon>
        <taxon>Toxocaridae</taxon>
        <taxon>Toxocara</taxon>
    </lineage>
</organism>
<evidence type="ECO:0000313" key="2">
    <source>
        <dbReference type="Proteomes" id="UP000031036"/>
    </source>
</evidence>